<dbReference type="FunFam" id="3.40.605.10:FF:000026">
    <property type="entry name" value="Aldehyde dehydrogenase, putative"/>
    <property type="match status" value="1"/>
</dbReference>
<dbReference type="PROSITE" id="PS00687">
    <property type="entry name" value="ALDEHYDE_DEHYDR_GLU"/>
    <property type="match status" value="1"/>
</dbReference>
<evidence type="ECO:0000256" key="1">
    <source>
        <dbReference type="ARBA" id="ARBA00009986"/>
    </source>
</evidence>
<comment type="caution">
    <text evidence="7">The sequence shown here is derived from an EMBL/GenBank/DDBJ whole genome shotgun (WGS) entry which is preliminary data.</text>
</comment>
<organism evidence="7 8">
    <name type="scientific">Telmatospirillum siberiense</name>
    <dbReference type="NCBI Taxonomy" id="382514"/>
    <lineage>
        <taxon>Bacteria</taxon>
        <taxon>Pseudomonadati</taxon>
        <taxon>Pseudomonadota</taxon>
        <taxon>Alphaproteobacteria</taxon>
        <taxon>Rhodospirillales</taxon>
        <taxon>Rhodospirillaceae</taxon>
        <taxon>Telmatospirillum</taxon>
    </lineage>
</organism>
<dbReference type="OrthoDB" id="9772584at2"/>
<comment type="similarity">
    <text evidence="1 5">Belongs to the aldehyde dehydrogenase family.</text>
</comment>
<dbReference type="InterPro" id="IPR016161">
    <property type="entry name" value="Ald_DH/histidinol_DH"/>
</dbReference>
<dbReference type="Pfam" id="PF00171">
    <property type="entry name" value="Aldedh"/>
    <property type="match status" value="1"/>
</dbReference>
<dbReference type="InterPro" id="IPR029510">
    <property type="entry name" value="Ald_DH_CS_GLU"/>
</dbReference>
<keyword evidence="3" id="KW-0558">Oxidation</keyword>
<keyword evidence="2 5" id="KW-0560">Oxidoreductase</keyword>
<evidence type="ECO:0000313" key="8">
    <source>
        <dbReference type="Proteomes" id="UP000233293"/>
    </source>
</evidence>
<dbReference type="Gene3D" id="3.40.309.10">
    <property type="entry name" value="Aldehyde Dehydrogenase, Chain A, domain 2"/>
    <property type="match status" value="1"/>
</dbReference>
<keyword evidence="8" id="KW-1185">Reference proteome</keyword>
<dbReference type="InterPro" id="IPR016163">
    <property type="entry name" value="Ald_DH_C"/>
</dbReference>
<dbReference type="SUPFAM" id="SSF53720">
    <property type="entry name" value="ALDH-like"/>
    <property type="match status" value="1"/>
</dbReference>
<evidence type="ECO:0000256" key="4">
    <source>
        <dbReference type="PROSITE-ProRule" id="PRU10007"/>
    </source>
</evidence>
<dbReference type="FunFam" id="3.40.605.10:FF:000007">
    <property type="entry name" value="NAD/NADP-dependent betaine aldehyde dehydrogenase"/>
    <property type="match status" value="1"/>
</dbReference>
<reference evidence="8" key="1">
    <citation type="submission" date="2017-12" db="EMBL/GenBank/DDBJ databases">
        <title>Draft genome sequence of Telmatospirillum siberiense 26-4b1T, an acidotolerant peatland alphaproteobacterium potentially involved in sulfur cycling.</title>
        <authorList>
            <person name="Hausmann B."/>
            <person name="Pjevac P."/>
            <person name="Schreck K."/>
            <person name="Herbold C.W."/>
            <person name="Daims H."/>
            <person name="Wagner M."/>
            <person name="Pester M."/>
            <person name="Loy A."/>
        </authorList>
    </citation>
    <scope>NUCLEOTIDE SEQUENCE [LARGE SCALE GENOMIC DNA]</scope>
    <source>
        <strain evidence="8">26-4b1</strain>
    </source>
</reference>
<dbReference type="EMBL" id="PIUM01000032">
    <property type="protein sequence ID" value="PKU22421.1"/>
    <property type="molecule type" value="Genomic_DNA"/>
</dbReference>
<evidence type="ECO:0000313" key="7">
    <source>
        <dbReference type="EMBL" id="PKU22421.1"/>
    </source>
</evidence>
<dbReference type="PANTHER" id="PTHR11699">
    <property type="entry name" value="ALDEHYDE DEHYDROGENASE-RELATED"/>
    <property type="match status" value="1"/>
</dbReference>
<evidence type="ECO:0000259" key="6">
    <source>
        <dbReference type="Pfam" id="PF00171"/>
    </source>
</evidence>
<dbReference type="GO" id="GO:0016620">
    <property type="term" value="F:oxidoreductase activity, acting on the aldehyde or oxo group of donors, NAD or NADP as acceptor"/>
    <property type="evidence" value="ECO:0007669"/>
    <property type="project" value="InterPro"/>
</dbReference>
<dbReference type="Proteomes" id="UP000233293">
    <property type="component" value="Unassembled WGS sequence"/>
</dbReference>
<evidence type="ECO:0000256" key="2">
    <source>
        <dbReference type="ARBA" id="ARBA00023002"/>
    </source>
</evidence>
<accession>A0A2N3PPT9</accession>
<dbReference type="AlphaFoldDB" id="A0A2N3PPT9"/>
<dbReference type="Gene3D" id="3.40.605.10">
    <property type="entry name" value="Aldehyde Dehydrogenase, Chain A, domain 1"/>
    <property type="match status" value="1"/>
</dbReference>
<dbReference type="InterPro" id="IPR016160">
    <property type="entry name" value="Ald_DH_CS_CYS"/>
</dbReference>
<evidence type="ECO:0000256" key="3">
    <source>
        <dbReference type="ARBA" id="ARBA00023097"/>
    </source>
</evidence>
<protein>
    <submittedName>
        <fullName evidence="7">Betaine-aldehyde dehydrogenase</fullName>
    </submittedName>
</protein>
<dbReference type="InterPro" id="IPR015590">
    <property type="entry name" value="Aldehyde_DH_dom"/>
</dbReference>
<dbReference type="FunFam" id="3.40.309.10:FF:000012">
    <property type="entry name" value="Betaine aldehyde dehydrogenase"/>
    <property type="match status" value="1"/>
</dbReference>
<sequence>MRRKLKKGKAAPMTSHPFLDGKTKRMLVDGAWVEAISGKTFESRNPATGTLLAMVAEGDRQDVERAVAAARRAFEGPWSRVKPFERQRILLRLADLVERHFDELAALDTLDMGAPIRHTLGSKGLMIGLLHYYASMATGLHGETIGNSVAGDVFSCTVKEPLGVVGAIIPWNGPLMAAIWKLGPVLATGCTLVLKPAEEAPLTPLRFAELALEAGVPPGVFNIITGFGETAGAALAAHPDVDKLSFTGSHVTGQKIVQASAGNLKRVSLELGGKSPNIVFADADLDAAAPAAAMAVFANAGQICTAGTRLYVERPVYEEFVARVAACGSALRMGEGIDPETELGPLVSRQQLDRVTGYLDIGKAEGARVLSGGRRRTDGAFAAGYFVSPTVFADVADGMRIAREEIFGPVVSAIPFDDVADVLRRANDSPFGLGAGVWTRDIGRAHLLAKGLRSGSVWVNCYNVMDPAVPFGGYKMSGYGRESGREHLDEYLNVKSLWIKSG</sequence>
<proteinExistence type="inferred from homology"/>
<name>A0A2N3PPT9_9PROT</name>
<evidence type="ECO:0000256" key="5">
    <source>
        <dbReference type="RuleBase" id="RU003345"/>
    </source>
</evidence>
<feature type="domain" description="Aldehyde dehydrogenase" evidence="6">
    <location>
        <begin position="32"/>
        <end position="496"/>
    </location>
</feature>
<feature type="active site" evidence="4">
    <location>
        <position position="270"/>
    </location>
</feature>
<dbReference type="InterPro" id="IPR016162">
    <property type="entry name" value="Ald_DH_N"/>
</dbReference>
<dbReference type="PROSITE" id="PS00070">
    <property type="entry name" value="ALDEHYDE_DEHYDR_CYS"/>
    <property type="match status" value="1"/>
</dbReference>
<gene>
    <name evidence="7" type="ORF">CWS72_21710</name>
</gene>